<reference evidence="2 3" key="1">
    <citation type="submission" date="2018-04" db="EMBL/GenBank/DDBJ databases">
        <title>Genomic Encyclopedia of Archaeal and Bacterial Type Strains, Phase II (KMG-II): from individual species to whole genera.</title>
        <authorList>
            <person name="Goeker M."/>
        </authorList>
    </citation>
    <scope>NUCLEOTIDE SEQUENCE [LARGE SCALE GENOMIC DNA]</scope>
    <source>
        <strain evidence="2 3">DSM 21823</strain>
    </source>
</reference>
<sequence>MITTLAFAPTEEDLEEYFFAPPVLTFAPPPPPDPVPPQTPVAGTPER</sequence>
<dbReference type="Proteomes" id="UP000244224">
    <property type="component" value="Unassembled WGS sequence"/>
</dbReference>
<name>A0A2T6ARG8_9RHOB</name>
<organism evidence="2 3">
    <name type="scientific">Gemmobacter caeni</name>
    <dbReference type="NCBI Taxonomy" id="589035"/>
    <lineage>
        <taxon>Bacteria</taxon>
        <taxon>Pseudomonadati</taxon>
        <taxon>Pseudomonadota</taxon>
        <taxon>Alphaproteobacteria</taxon>
        <taxon>Rhodobacterales</taxon>
        <taxon>Paracoccaceae</taxon>
        <taxon>Gemmobacter</taxon>
    </lineage>
</organism>
<dbReference type="RefSeq" id="WP_158640750.1">
    <property type="nucleotide sequence ID" value="NZ_QBKP01000017.1"/>
</dbReference>
<evidence type="ECO:0000313" key="2">
    <source>
        <dbReference type="EMBL" id="PTX46397.1"/>
    </source>
</evidence>
<gene>
    <name evidence="2" type="ORF">C8N34_11785</name>
</gene>
<proteinExistence type="predicted"/>
<comment type="caution">
    <text evidence="2">The sequence shown here is derived from an EMBL/GenBank/DDBJ whole genome shotgun (WGS) entry which is preliminary data.</text>
</comment>
<keyword evidence="3" id="KW-1185">Reference proteome</keyword>
<dbReference type="EMBL" id="QBKP01000017">
    <property type="protein sequence ID" value="PTX46397.1"/>
    <property type="molecule type" value="Genomic_DNA"/>
</dbReference>
<dbReference type="AlphaFoldDB" id="A0A2T6ARG8"/>
<protein>
    <submittedName>
        <fullName evidence="2">Uncharacterized protein</fullName>
    </submittedName>
</protein>
<feature type="region of interest" description="Disordered" evidence="1">
    <location>
        <begin position="22"/>
        <end position="47"/>
    </location>
</feature>
<evidence type="ECO:0000256" key="1">
    <source>
        <dbReference type="SAM" id="MobiDB-lite"/>
    </source>
</evidence>
<accession>A0A2T6ARG8</accession>
<evidence type="ECO:0000313" key="3">
    <source>
        <dbReference type="Proteomes" id="UP000244224"/>
    </source>
</evidence>
<feature type="compositionally biased region" description="Pro residues" evidence="1">
    <location>
        <begin position="27"/>
        <end position="39"/>
    </location>
</feature>